<dbReference type="GO" id="GO:0072330">
    <property type="term" value="P:monocarboxylic acid biosynthetic process"/>
    <property type="evidence" value="ECO:0007669"/>
    <property type="project" value="UniProtKB-ARBA"/>
</dbReference>
<keyword evidence="3" id="KW-0624">Polysaccharide degradation</keyword>
<reference evidence="11" key="1">
    <citation type="submission" date="2022-11" db="EMBL/GenBank/DDBJ databases">
        <authorList>
            <person name="Petersen C."/>
        </authorList>
    </citation>
    <scope>NUCLEOTIDE SEQUENCE</scope>
    <source>
        <strain evidence="11">IBT 34128</strain>
    </source>
</reference>
<dbReference type="EC" id="3.1.1.-" evidence="10"/>
<evidence type="ECO:0000256" key="9">
    <source>
        <dbReference type="ARBA" id="ARBA00034075"/>
    </source>
</evidence>
<evidence type="ECO:0000313" key="12">
    <source>
        <dbReference type="Proteomes" id="UP001141434"/>
    </source>
</evidence>
<keyword evidence="3" id="KW-0119">Carbohydrate metabolism</keyword>
<dbReference type="Pfam" id="PF07519">
    <property type="entry name" value="Tannase"/>
    <property type="match status" value="1"/>
</dbReference>
<keyword evidence="5 10" id="KW-0732">Signal</keyword>
<dbReference type="GO" id="GO:0017000">
    <property type="term" value="P:antibiotic biosynthetic process"/>
    <property type="evidence" value="ECO:0007669"/>
    <property type="project" value="UniProtKB-ARBA"/>
</dbReference>
<evidence type="ECO:0000256" key="3">
    <source>
        <dbReference type="ARBA" id="ARBA00022651"/>
    </source>
</evidence>
<dbReference type="EMBL" id="JAPMSZ010000001">
    <property type="protein sequence ID" value="KAJ5114490.1"/>
    <property type="molecule type" value="Genomic_DNA"/>
</dbReference>
<dbReference type="GO" id="GO:0045493">
    <property type="term" value="P:xylan catabolic process"/>
    <property type="evidence" value="ECO:0007669"/>
    <property type="project" value="UniProtKB-KW"/>
</dbReference>
<dbReference type="InterPro" id="IPR029058">
    <property type="entry name" value="AB_hydrolase_fold"/>
</dbReference>
<dbReference type="InterPro" id="IPR011118">
    <property type="entry name" value="Tannase/feruloyl_esterase"/>
</dbReference>
<dbReference type="Proteomes" id="UP001141434">
    <property type="component" value="Unassembled WGS sequence"/>
</dbReference>
<dbReference type="GeneID" id="81390001"/>
<dbReference type="OrthoDB" id="3039123at2759"/>
<dbReference type="GO" id="GO:0030600">
    <property type="term" value="F:feruloyl esterase activity"/>
    <property type="evidence" value="ECO:0007669"/>
    <property type="project" value="UniProtKB-EC"/>
</dbReference>
<evidence type="ECO:0000256" key="5">
    <source>
        <dbReference type="ARBA" id="ARBA00022729"/>
    </source>
</evidence>
<comment type="caution">
    <text evidence="11">The sequence shown here is derived from an EMBL/GenBank/DDBJ whole genome shotgun (WGS) entry which is preliminary data.</text>
</comment>
<evidence type="ECO:0000256" key="1">
    <source>
        <dbReference type="ARBA" id="ARBA00006249"/>
    </source>
</evidence>
<dbReference type="RefSeq" id="XP_056515683.1">
    <property type="nucleotide sequence ID" value="XM_056650833.1"/>
</dbReference>
<sequence>MKSLSRNFLAITIAVLCGQPILAANDCSSVTALNRVNGVTINSAKWVAGNSLVLTDSSTGAKLPNEYPFCRIHGAIAYAGNNSLRFELWLPENKSYNGRYMATGNGGLAGTIDTSSMMQSLNRGYAVAAGDSGHNEASNGNGTTQPEQYIPFLHSKSQTKAWIHDSIAKLTPPTRNLTMRYYGSAPRFSYFSGCSTGGAQGFALAQFHPELFDGIYAGSPGNWYSHLILAFLWNARHSRDAAFLDQATLNFTTNAILSHCDGLDGVVDGLIENPLKCSFNITSFACHGSSQSSRKSGKCLTNPQIAAINAIYQGPRDSRTGQSIYPGYTLGSEKQWLLQETSLYLNYSTPILQNLVFRNLSFDTDKFDFGADVDAVDTCASPLIDAITTDLSAFRRRGGKMVVTQGWTDPYNGALWPIRHLEQLQKTEANGRVPDFLNLYMIPGGGHCGPASFFPSAPSTYHVDSALRAWVENDTFPEHIITSRPLDGSRRTRKLCPWPQSARLKGHGADSDDAASFVCA</sequence>
<keyword evidence="7" id="KW-0106">Calcium</keyword>
<keyword evidence="4" id="KW-0479">Metal-binding</keyword>
<keyword evidence="8" id="KW-1015">Disulfide bond</keyword>
<protein>
    <recommendedName>
        <fullName evidence="10">Carboxylic ester hydrolase</fullName>
        <ecNumber evidence="10">3.1.1.-</ecNumber>
    </recommendedName>
</protein>
<evidence type="ECO:0000256" key="8">
    <source>
        <dbReference type="ARBA" id="ARBA00023157"/>
    </source>
</evidence>
<keyword evidence="12" id="KW-1185">Reference proteome</keyword>
<dbReference type="PANTHER" id="PTHR33938">
    <property type="entry name" value="FERULOYL ESTERASE B-RELATED"/>
    <property type="match status" value="1"/>
</dbReference>
<evidence type="ECO:0000256" key="4">
    <source>
        <dbReference type="ARBA" id="ARBA00022723"/>
    </source>
</evidence>
<evidence type="ECO:0000256" key="10">
    <source>
        <dbReference type="RuleBase" id="RU361238"/>
    </source>
</evidence>
<gene>
    <name evidence="11" type="ORF">NUU61_000249</name>
</gene>
<reference evidence="11" key="2">
    <citation type="journal article" date="2023" name="IMA Fungus">
        <title>Comparative genomic study of the Penicillium genus elucidates a diverse pangenome and 15 lateral gene transfer events.</title>
        <authorList>
            <person name="Petersen C."/>
            <person name="Sorensen T."/>
            <person name="Nielsen M.R."/>
            <person name="Sondergaard T.E."/>
            <person name="Sorensen J.L."/>
            <person name="Fitzpatrick D.A."/>
            <person name="Frisvad J.C."/>
            <person name="Nielsen K.L."/>
        </authorList>
    </citation>
    <scope>NUCLEOTIDE SEQUENCE</scope>
    <source>
        <strain evidence="11">IBT 34128</strain>
    </source>
</reference>
<comment type="catalytic activity">
    <reaction evidence="9">
        <text>feruloyl-polysaccharide + H2O = ferulate + polysaccharide.</text>
        <dbReference type="EC" id="3.1.1.73"/>
    </reaction>
</comment>
<organism evidence="11 12">
    <name type="scientific">Penicillium alfredii</name>
    <dbReference type="NCBI Taxonomy" id="1506179"/>
    <lineage>
        <taxon>Eukaryota</taxon>
        <taxon>Fungi</taxon>
        <taxon>Dikarya</taxon>
        <taxon>Ascomycota</taxon>
        <taxon>Pezizomycotina</taxon>
        <taxon>Eurotiomycetes</taxon>
        <taxon>Eurotiomycetidae</taxon>
        <taxon>Eurotiales</taxon>
        <taxon>Aspergillaceae</taxon>
        <taxon>Penicillium</taxon>
    </lineage>
</organism>
<dbReference type="GO" id="GO:0046872">
    <property type="term" value="F:metal ion binding"/>
    <property type="evidence" value="ECO:0007669"/>
    <property type="project" value="UniProtKB-KW"/>
</dbReference>
<proteinExistence type="inferred from homology"/>
<keyword evidence="6 10" id="KW-0378">Hydrolase</keyword>
<dbReference type="PANTHER" id="PTHR33938:SF15">
    <property type="entry name" value="FERULOYL ESTERASE B-RELATED"/>
    <property type="match status" value="1"/>
</dbReference>
<dbReference type="Gene3D" id="3.40.50.1820">
    <property type="entry name" value="alpha/beta hydrolase"/>
    <property type="match status" value="1"/>
</dbReference>
<feature type="signal peptide" evidence="10">
    <location>
        <begin position="1"/>
        <end position="23"/>
    </location>
</feature>
<feature type="chain" id="PRO_5041013627" description="Carboxylic ester hydrolase" evidence="10">
    <location>
        <begin position="24"/>
        <end position="520"/>
    </location>
</feature>
<evidence type="ECO:0000256" key="2">
    <source>
        <dbReference type="ARBA" id="ARBA00022487"/>
    </source>
</evidence>
<accession>A0A9W9G976</accession>
<evidence type="ECO:0000256" key="6">
    <source>
        <dbReference type="ARBA" id="ARBA00022801"/>
    </source>
</evidence>
<evidence type="ECO:0000256" key="7">
    <source>
        <dbReference type="ARBA" id="ARBA00022837"/>
    </source>
</evidence>
<dbReference type="SUPFAM" id="SSF53474">
    <property type="entry name" value="alpha/beta-Hydrolases"/>
    <property type="match status" value="1"/>
</dbReference>
<comment type="similarity">
    <text evidence="1 10">Belongs to the tannase family.</text>
</comment>
<dbReference type="AlphaFoldDB" id="A0A9W9G976"/>
<keyword evidence="3" id="KW-0858">Xylan degradation</keyword>
<evidence type="ECO:0000313" key="11">
    <source>
        <dbReference type="EMBL" id="KAJ5114490.1"/>
    </source>
</evidence>
<name>A0A9W9G976_9EURO</name>
<keyword evidence="2" id="KW-0719">Serine esterase</keyword>